<evidence type="ECO:0000313" key="2">
    <source>
        <dbReference type="EMBL" id="RST70287.1"/>
    </source>
</evidence>
<reference evidence="3" key="1">
    <citation type="submission" date="2018-11" db="EMBL/GenBank/DDBJ databases">
        <title>Phylogenetic, genomic, and biogeographic characterization of a novel and ubiquitous marine invertebrate-associated Rickettsiales parasite, Candidatus Marinoinvertebrata rohwerii, gen. nov., sp. nov.</title>
        <authorList>
            <person name="Klinges J.G."/>
            <person name="Rosales S.M."/>
            <person name="Mcminds R."/>
            <person name="Shaver E.C."/>
            <person name="Shantz A."/>
            <person name="Peters E.C."/>
            <person name="Burkepile D.E."/>
            <person name="Silliman B.R."/>
            <person name="Vega Thurber R.L."/>
        </authorList>
    </citation>
    <scope>NUCLEOTIDE SEQUENCE [LARGE SCALE GENOMIC DNA]</scope>
    <source>
        <strain evidence="3">a_cerv_44</strain>
    </source>
</reference>
<organism evidence="2 3">
    <name type="scientific">Candidatus Aquarickettsia rohweri</name>
    <dbReference type="NCBI Taxonomy" id="2602574"/>
    <lineage>
        <taxon>Bacteria</taxon>
        <taxon>Pseudomonadati</taxon>
        <taxon>Pseudomonadota</taxon>
        <taxon>Alphaproteobacteria</taxon>
        <taxon>Rickettsiales</taxon>
        <taxon>Candidatus Midichloriaceae</taxon>
        <taxon>Candidatus Aquarickettsia</taxon>
    </lineage>
</organism>
<dbReference type="PANTHER" id="PTHR31497">
    <property type="entry name" value="AUTOCRINE PROLIFERATION REPRESSOR PROTEIN A"/>
    <property type="match status" value="1"/>
</dbReference>
<dbReference type="Proteomes" id="UP000279470">
    <property type="component" value="Unassembled WGS sequence"/>
</dbReference>
<dbReference type="InterPro" id="IPR029058">
    <property type="entry name" value="AB_hydrolase_fold"/>
</dbReference>
<dbReference type="InterPro" id="IPR009199">
    <property type="entry name" value="PhoPQ-act_pathogen-rel_PqaA"/>
</dbReference>
<accession>A0A429XSX3</accession>
<dbReference type="Gene3D" id="3.40.50.1820">
    <property type="entry name" value="alpha/beta hydrolase"/>
    <property type="match status" value="1"/>
</dbReference>
<evidence type="ECO:0000256" key="1">
    <source>
        <dbReference type="SAM" id="Phobius"/>
    </source>
</evidence>
<evidence type="ECO:0000313" key="3">
    <source>
        <dbReference type="Proteomes" id="UP000279470"/>
    </source>
</evidence>
<comment type="caution">
    <text evidence="2">The sequence shown here is derived from an EMBL/GenBank/DDBJ whole genome shotgun (WGS) entry which is preliminary data.</text>
</comment>
<gene>
    <name evidence="2" type="ORF">EIC27_01515</name>
</gene>
<sequence>MLLNCPYPLMLKFLTERVGMMLNKYKIVAIFFTIFIGYYQLSFSDNLNIVEPKNLSEVLTNFIKYDDDAYNYEFLEKSNSNDLDILVYLLTAQKWPINKTDSMTQTIWKHKLIIYIPKSNIKFNKILLYVNAGYNNKDGKEELTKEKVNFAEIAKQTQLPVIELRNNPNQFLLIDEKLQKEDQILASTYLKVMDNPYKNAYLAGHLPMAKSVIKAIDASYDIFLKKYDIKIQEFILAGASKRGWAIWLAALEDSRVSAIIPIVIDILNVPETISHICQSYKDGCPEALRDYKNAGVIDKIHSKNFKQLMKIEDPFSYLSPEYDKKYQSRLSIPKYIINSSGDDFFVPDSSKFYFNKLPGNQNYIRYLPNSMHYLSGNPISDALGNQKKVDDAISTFYKFQAKNIILPDIKWEFKQNSINITSSIKPEKVLLWYSINNNSRDFRCITSYSYMNLVLKKILSFFTNNLCDNKFKFKNINFHCNNISECLINIDIPNNKWTAAFAELHYNIDGNRFIVTTEVKI</sequence>
<dbReference type="EMBL" id="RXFM01000013">
    <property type="protein sequence ID" value="RST70287.1"/>
    <property type="molecule type" value="Genomic_DNA"/>
</dbReference>
<keyword evidence="3" id="KW-1185">Reference proteome</keyword>
<dbReference type="PIRSF" id="PIRSF014728">
    <property type="entry name" value="PqaA"/>
    <property type="match status" value="1"/>
</dbReference>
<dbReference type="AlphaFoldDB" id="A0A429XSX3"/>
<protein>
    <recommendedName>
        <fullName evidence="4">PhoPQ-activated pathogenicity</fullName>
    </recommendedName>
</protein>
<keyword evidence="1" id="KW-0472">Membrane</keyword>
<evidence type="ECO:0008006" key="4">
    <source>
        <dbReference type="Google" id="ProtNLM"/>
    </source>
</evidence>
<dbReference type="OrthoDB" id="8950502at2"/>
<dbReference type="Pfam" id="PF10142">
    <property type="entry name" value="PhoPQ_related"/>
    <property type="match status" value="1"/>
</dbReference>
<proteinExistence type="predicted"/>
<keyword evidence="1" id="KW-1133">Transmembrane helix</keyword>
<feature type="transmembrane region" description="Helical" evidence="1">
    <location>
        <begin position="21"/>
        <end position="41"/>
    </location>
</feature>
<dbReference type="SUPFAM" id="SSF53474">
    <property type="entry name" value="alpha/beta-Hydrolases"/>
    <property type="match status" value="1"/>
</dbReference>
<name>A0A429XSX3_9RICK</name>
<keyword evidence="1" id="KW-0812">Transmembrane</keyword>
<dbReference type="PANTHER" id="PTHR31497:SF0">
    <property type="entry name" value="AUTOCRINE PROLIFERATION REPRESSOR PROTEIN A"/>
    <property type="match status" value="1"/>
</dbReference>